<dbReference type="SUPFAM" id="SSF53335">
    <property type="entry name" value="S-adenosyl-L-methionine-dependent methyltransferases"/>
    <property type="match status" value="1"/>
</dbReference>
<protein>
    <submittedName>
        <fullName evidence="2">Protein-lysine N-methyltransferase EFM3</fullName>
    </submittedName>
</protein>
<evidence type="ECO:0000256" key="1">
    <source>
        <dbReference type="SAM" id="MobiDB-lite"/>
    </source>
</evidence>
<dbReference type="GO" id="GO:0032259">
    <property type="term" value="P:methylation"/>
    <property type="evidence" value="ECO:0007669"/>
    <property type="project" value="UniProtKB-KW"/>
</dbReference>
<dbReference type="InterPro" id="IPR019410">
    <property type="entry name" value="Methyltransf_16"/>
</dbReference>
<dbReference type="Proteomes" id="UP000310108">
    <property type="component" value="Unassembled WGS sequence"/>
</dbReference>
<dbReference type="PANTHER" id="PTHR14614">
    <property type="entry name" value="HEPATOCELLULAR CARCINOMA-ASSOCIATED ANTIGEN"/>
    <property type="match status" value="1"/>
</dbReference>
<dbReference type="Pfam" id="PF10294">
    <property type="entry name" value="Methyltransf_16"/>
    <property type="match status" value="1"/>
</dbReference>
<proteinExistence type="predicted"/>
<dbReference type="GO" id="GO:0005737">
    <property type="term" value="C:cytoplasm"/>
    <property type="evidence" value="ECO:0007669"/>
    <property type="project" value="TreeGrafter"/>
</dbReference>
<comment type="caution">
    <text evidence="2">The sequence shown here is derived from an EMBL/GenBank/DDBJ whole genome shotgun (WGS) entry which is preliminary data.</text>
</comment>
<keyword evidence="2" id="KW-0808">Transferase</keyword>
<dbReference type="EMBL" id="PJEX01000137">
    <property type="protein sequence ID" value="TKW54429.1"/>
    <property type="molecule type" value="Genomic_DNA"/>
</dbReference>
<dbReference type="AlphaFoldDB" id="A0A4U6XGC6"/>
<dbReference type="InterPro" id="IPR029063">
    <property type="entry name" value="SAM-dependent_MTases_sf"/>
</dbReference>
<keyword evidence="2" id="KW-0489">Methyltransferase</keyword>
<dbReference type="OrthoDB" id="194386at2759"/>
<name>A0A4U6XGC6_9PEZI</name>
<keyword evidence="3" id="KW-1185">Reference proteome</keyword>
<dbReference type="Gene3D" id="3.40.50.150">
    <property type="entry name" value="Vaccinia Virus protein VP39"/>
    <property type="match status" value="1"/>
</dbReference>
<sequence length="555" mass="61192">SYELLTELSLNQNLLSVFTTHWLGNIPCWGATSCRGVCQHNFEAVTSTKYGNPRHSDELTICPCHNMTNTFSMPGPVERFCYQYLQLESVLEYPAAEIIRQQAAQDTIYKKLFSEEGPRYSPPARYRLKVLKELIARIESGIEDWDQHEVSEDLMTALSKSLAAPMPSEISSAQQKTYVTYHLGSLEPRSSSEPHLHTTDITLLESRSLISASGTTGLRTWEAALHLGQYLCVNQNIIKGKRILELGAGTGYLAILCAKHLAASHVVASDGSDDVINNLPESLFLNDLQGSTLVKPMELRWGHAMVGTEDQKWNSGEDVDVVIGADITYDQSIIPALIATLQELFSMFPAIEVLISATQRNEVTFEAFCSRCRQCGMGLTYVDFPIPPRKQQRGPFYSDSVPIRICRVLAPSRVGVKWAHDSSGEIPRIRTCSSHTSRQDELQVTIACNSSRGPILDLHASLAYTPLPISARVVSSIMTTGQGEAAGLLADTSASHYTTKVTWVPTTSCNDMRADRKFQGPSCAPDKGDASEPYTCTTHGTDQDHHDKEMDNGVS</sequence>
<dbReference type="STRING" id="1306861.A0A4U6XGC6"/>
<evidence type="ECO:0000313" key="2">
    <source>
        <dbReference type="EMBL" id="TKW54429.1"/>
    </source>
</evidence>
<organism evidence="2 3">
    <name type="scientific">Colletotrichum tanaceti</name>
    <dbReference type="NCBI Taxonomy" id="1306861"/>
    <lineage>
        <taxon>Eukaryota</taxon>
        <taxon>Fungi</taxon>
        <taxon>Dikarya</taxon>
        <taxon>Ascomycota</taxon>
        <taxon>Pezizomycotina</taxon>
        <taxon>Sordariomycetes</taxon>
        <taxon>Hypocreomycetidae</taxon>
        <taxon>Glomerellales</taxon>
        <taxon>Glomerellaceae</taxon>
        <taxon>Colletotrichum</taxon>
        <taxon>Colletotrichum destructivum species complex</taxon>
    </lineage>
</organism>
<feature type="compositionally biased region" description="Basic and acidic residues" evidence="1">
    <location>
        <begin position="541"/>
        <end position="555"/>
    </location>
</feature>
<feature type="non-terminal residue" evidence="2">
    <location>
        <position position="1"/>
    </location>
</feature>
<feature type="region of interest" description="Disordered" evidence="1">
    <location>
        <begin position="519"/>
        <end position="555"/>
    </location>
</feature>
<dbReference type="GO" id="GO:0008757">
    <property type="term" value="F:S-adenosylmethionine-dependent methyltransferase activity"/>
    <property type="evidence" value="ECO:0007669"/>
    <property type="project" value="UniProtKB-ARBA"/>
</dbReference>
<evidence type="ECO:0000313" key="3">
    <source>
        <dbReference type="Proteomes" id="UP000310108"/>
    </source>
</evidence>
<reference evidence="2 3" key="1">
    <citation type="journal article" date="2019" name="PLoS ONE">
        <title>Comparative genome analysis indicates high evolutionary potential of pathogenicity genes in Colletotrichum tanaceti.</title>
        <authorList>
            <person name="Lelwala R.V."/>
            <person name="Korhonen P.K."/>
            <person name="Young N.D."/>
            <person name="Scott J.B."/>
            <person name="Ades P.A."/>
            <person name="Gasser R.B."/>
            <person name="Taylor P.W.J."/>
        </authorList>
    </citation>
    <scope>NUCLEOTIDE SEQUENCE [LARGE SCALE GENOMIC DNA]</scope>
    <source>
        <strain evidence="2">BRIP57314</strain>
    </source>
</reference>
<gene>
    <name evidence="2" type="primary">EFM3</name>
    <name evidence="2" type="ORF">CTA1_9687</name>
</gene>
<dbReference type="PANTHER" id="PTHR14614:SF130">
    <property type="entry name" value="PROTEIN-LYSINE N-METHYLTRANSFERASE EEF2KMT"/>
    <property type="match status" value="1"/>
</dbReference>
<accession>A0A4U6XGC6</accession>